<accession>A0A830HN39</accession>
<dbReference type="InterPro" id="IPR002110">
    <property type="entry name" value="Ankyrin_rpt"/>
</dbReference>
<dbReference type="Pfam" id="PF00850">
    <property type="entry name" value="Hist_deacetyl"/>
    <property type="match status" value="1"/>
</dbReference>
<dbReference type="EMBL" id="BNJQ01000021">
    <property type="protein sequence ID" value="GHP08594.1"/>
    <property type="molecule type" value="Genomic_DNA"/>
</dbReference>
<feature type="region of interest" description="Disordered" evidence="2">
    <location>
        <begin position="1"/>
        <end position="73"/>
    </location>
</feature>
<dbReference type="PROSITE" id="PS50297">
    <property type="entry name" value="ANK_REP_REGION"/>
    <property type="match status" value="1"/>
</dbReference>
<dbReference type="OrthoDB" id="424012at2759"/>
<evidence type="ECO:0000256" key="2">
    <source>
        <dbReference type="SAM" id="MobiDB-lite"/>
    </source>
</evidence>
<evidence type="ECO:0000259" key="3">
    <source>
        <dbReference type="Pfam" id="PF00850"/>
    </source>
</evidence>
<evidence type="ECO:0000256" key="1">
    <source>
        <dbReference type="PROSITE-ProRule" id="PRU00023"/>
    </source>
</evidence>
<dbReference type="Gene3D" id="1.25.40.20">
    <property type="entry name" value="Ankyrin repeat-containing domain"/>
    <property type="match status" value="1"/>
</dbReference>
<gene>
    <name evidence="4" type="ORF">PPROV_000733100</name>
</gene>
<dbReference type="Proteomes" id="UP000660262">
    <property type="component" value="Unassembled WGS sequence"/>
</dbReference>
<dbReference type="AlphaFoldDB" id="A0A830HN39"/>
<dbReference type="GO" id="GO:0000118">
    <property type="term" value="C:histone deacetylase complex"/>
    <property type="evidence" value="ECO:0007669"/>
    <property type="project" value="TreeGrafter"/>
</dbReference>
<keyword evidence="1" id="KW-0040">ANK repeat</keyword>
<dbReference type="Gene3D" id="3.40.800.20">
    <property type="entry name" value="Histone deacetylase domain"/>
    <property type="match status" value="1"/>
</dbReference>
<evidence type="ECO:0000313" key="5">
    <source>
        <dbReference type="Proteomes" id="UP000660262"/>
    </source>
</evidence>
<feature type="region of interest" description="Disordered" evidence="2">
    <location>
        <begin position="836"/>
        <end position="859"/>
    </location>
</feature>
<dbReference type="SMART" id="SM00248">
    <property type="entry name" value="ANK"/>
    <property type="match status" value="4"/>
</dbReference>
<dbReference type="SUPFAM" id="SSF48403">
    <property type="entry name" value="Ankyrin repeat"/>
    <property type="match status" value="1"/>
</dbReference>
<evidence type="ECO:0000313" key="4">
    <source>
        <dbReference type="EMBL" id="GHP08594.1"/>
    </source>
</evidence>
<feature type="repeat" description="ANK" evidence="1">
    <location>
        <begin position="158"/>
        <end position="190"/>
    </location>
</feature>
<dbReference type="GO" id="GO:0040029">
    <property type="term" value="P:epigenetic regulation of gene expression"/>
    <property type="evidence" value="ECO:0007669"/>
    <property type="project" value="TreeGrafter"/>
</dbReference>
<keyword evidence="5" id="KW-1185">Reference proteome</keyword>
<dbReference type="GO" id="GO:0005737">
    <property type="term" value="C:cytoplasm"/>
    <property type="evidence" value="ECO:0007669"/>
    <property type="project" value="TreeGrafter"/>
</dbReference>
<dbReference type="InterPro" id="IPR023801">
    <property type="entry name" value="His_deacetylse_dom"/>
</dbReference>
<feature type="compositionally biased region" description="Gly residues" evidence="2">
    <location>
        <begin position="33"/>
        <end position="43"/>
    </location>
</feature>
<protein>
    <recommendedName>
        <fullName evidence="3">Histone deacetylase domain-containing protein</fullName>
    </recommendedName>
</protein>
<sequence>MVSSSGGGVEDTNMAPLDSSGGAQEECELELLNGGGGGGGGGAELAVDAEEEASELASDDSSSEDDDSSDMMVGGAPFAGGAFAGGFSAFALHDICAHKFTSSSSLNDNDSDDAQASLVLSQLLRPQSTATNAAEGEAVEHIPIMPPSYNNLNSRDPDDLAPLHVALLHGRQKCARVLLEAGADPSMTCEGAPPLLVAVTTTQFPITKGRHQAFFDDVLDAIVLAVEKQNDGDDDDNPEDPEDIVQSALARSPLMHTDDFGRTAYRLAAEFGANSVGEALANKARAIGTALVARLGEEAAAGARVDADCVLRVMACAADHRGITPMMAAAAGGHAAFVSSVLGLVGTADGKSIVKSKVVDASEKSVLHHAVISGDARTVNVLMQSWSTPQRTTMLGLRDAMGRTAYDLAHANGHTEVCNIFVEHVRASGCSSDLASPTATWASTASAGNAHALGESVPISEPASSLKDGADKTALLYAPLGLEGHVTCAPRTLASRQGLAEDPPPPENARRVEVLLSDSLGILKTDAFAGPSSVVQENGNVEGDAAASGVASSTRFVWREVRALAEVSDVLRVHEGRYVRMIQKACARLQPHLPAAPLPPGVVKDDGDENGGGMDGGAAGAIPSVQIGHLDGDTAISHSSASAAMQCCRTVIEAAEMVMNPSTNVRNAFCVVRPPGHHAGPTGPVCPGGLDSDADINTTGNGGGSSHGFCLINNVAVGASYAMHVGSRKYGVKRVAVIDFDVHHGNGTEALFGTVVPSTRTYRYSTPYGEGTTTTHVWKPWLNENDADNLFFASVHGYGQRGRGGWYYPGSGHTSDARGASRDDEQPNAAAVSGIPELVPNGTAEGVPPNGPHAVNVGIPGPGRKPKLWRRYWRDAILPALYAFKPDVLFVSAGFDAHRRDELNCGYVGVTEPDYAWLTRELVKVANSCCQGRLVSVLEGGYRTQGYGVSAFARSVATHVAELACPTRATYDVAEAVVERRQEEEAQRRRRAEHYSQQLQMHIYGGKTIEGDTAAIASAAAAAAAAAPVEEPPAKRRRGAVDYAELNRQLEAEKAGANQ</sequence>
<dbReference type="InterPro" id="IPR023696">
    <property type="entry name" value="Ureohydrolase_dom_sf"/>
</dbReference>
<feature type="domain" description="Histone deacetylase" evidence="3">
    <location>
        <begin position="564"/>
        <end position="948"/>
    </location>
</feature>
<proteinExistence type="predicted"/>
<dbReference type="InterPro" id="IPR037138">
    <property type="entry name" value="His_deacetylse_dom_sf"/>
</dbReference>
<dbReference type="PANTHER" id="PTHR10625:SF26">
    <property type="entry name" value="HISTONE DEACETYLASE DOMAIN-CONTAINING PROTEIN"/>
    <property type="match status" value="1"/>
</dbReference>
<reference evidence="4" key="1">
    <citation type="submission" date="2020-10" db="EMBL/GenBank/DDBJ databases">
        <title>Unveiling of a novel bifunctional photoreceptor, Dualchrome1, isolated from a cosmopolitan green alga.</title>
        <authorList>
            <person name="Suzuki S."/>
            <person name="Kawachi M."/>
        </authorList>
    </citation>
    <scope>NUCLEOTIDE SEQUENCE</scope>
    <source>
        <strain evidence="4">NIES 2893</strain>
    </source>
</reference>
<dbReference type="InterPro" id="IPR036770">
    <property type="entry name" value="Ankyrin_rpt-contain_sf"/>
</dbReference>
<dbReference type="PANTHER" id="PTHR10625">
    <property type="entry name" value="HISTONE DEACETYLASE HDAC1-RELATED"/>
    <property type="match status" value="1"/>
</dbReference>
<feature type="compositionally biased region" description="Acidic residues" evidence="2">
    <location>
        <begin position="47"/>
        <end position="69"/>
    </location>
</feature>
<dbReference type="SUPFAM" id="SSF52768">
    <property type="entry name" value="Arginase/deacetylase"/>
    <property type="match status" value="1"/>
</dbReference>
<organism evidence="4 5">
    <name type="scientific">Pycnococcus provasolii</name>
    <dbReference type="NCBI Taxonomy" id="41880"/>
    <lineage>
        <taxon>Eukaryota</taxon>
        <taxon>Viridiplantae</taxon>
        <taxon>Chlorophyta</taxon>
        <taxon>Pseudoscourfieldiophyceae</taxon>
        <taxon>Pseudoscourfieldiales</taxon>
        <taxon>Pycnococcaceae</taxon>
        <taxon>Pycnococcus</taxon>
    </lineage>
</organism>
<comment type="caution">
    <text evidence="4">The sequence shown here is derived from an EMBL/GenBank/DDBJ whole genome shotgun (WGS) entry which is preliminary data.</text>
</comment>
<dbReference type="GO" id="GO:0004407">
    <property type="term" value="F:histone deacetylase activity"/>
    <property type="evidence" value="ECO:0007669"/>
    <property type="project" value="TreeGrafter"/>
</dbReference>
<name>A0A830HN39_9CHLO</name>
<dbReference type="Pfam" id="PF00023">
    <property type="entry name" value="Ank"/>
    <property type="match status" value="1"/>
</dbReference>
<dbReference type="PROSITE" id="PS50088">
    <property type="entry name" value="ANK_REPEAT"/>
    <property type="match status" value="1"/>
</dbReference>